<dbReference type="Gene3D" id="4.10.1080.10">
    <property type="entry name" value="TSP type-3 repeat"/>
    <property type="match status" value="2"/>
</dbReference>
<accession>A0A2P6C6K5</accession>
<feature type="region of interest" description="Disordered" evidence="1">
    <location>
        <begin position="522"/>
        <end position="544"/>
    </location>
</feature>
<dbReference type="PROSITE" id="PS00018">
    <property type="entry name" value="EF_HAND_1"/>
    <property type="match status" value="1"/>
</dbReference>
<evidence type="ECO:0000256" key="1">
    <source>
        <dbReference type="SAM" id="MobiDB-lite"/>
    </source>
</evidence>
<organism evidence="2 3">
    <name type="scientific">Polaribacter butkevichii</name>
    <dbReference type="NCBI Taxonomy" id="218490"/>
    <lineage>
        <taxon>Bacteria</taxon>
        <taxon>Pseudomonadati</taxon>
        <taxon>Bacteroidota</taxon>
        <taxon>Flavobacteriia</taxon>
        <taxon>Flavobacteriales</taxon>
        <taxon>Flavobacteriaceae</taxon>
    </lineage>
</organism>
<dbReference type="PANTHER" id="PTHR10199:SF100">
    <property type="entry name" value="THROMBOSPONDIN, ISOFORM A"/>
    <property type="match status" value="1"/>
</dbReference>
<feature type="non-terminal residue" evidence="2">
    <location>
        <position position="1825"/>
    </location>
</feature>
<feature type="compositionally biased region" description="Acidic residues" evidence="1">
    <location>
        <begin position="956"/>
        <end position="965"/>
    </location>
</feature>
<gene>
    <name evidence="2" type="ORF">BTO14_10765</name>
</gene>
<feature type="compositionally biased region" description="Polar residues" evidence="1">
    <location>
        <begin position="1254"/>
        <end position="1269"/>
    </location>
</feature>
<comment type="caution">
    <text evidence="2">The sequence shown here is derived from an EMBL/GenBank/DDBJ whole genome shotgun (WGS) entry which is preliminary data.</text>
</comment>
<dbReference type="SUPFAM" id="SSF103647">
    <property type="entry name" value="TSP type-3 repeat"/>
    <property type="match status" value="5"/>
</dbReference>
<evidence type="ECO:0000313" key="3">
    <source>
        <dbReference type="Proteomes" id="UP000247345"/>
    </source>
</evidence>
<dbReference type="Proteomes" id="UP000247345">
    <property type="component" value="Unassembled WGS sequence"/>
</dbReference>
<dbReference type="InterPro" id="IPR018247">
    <property type="entry name" value="EF_Hand_1_Ca_BS"/>
</dbReference>
<proteinExistence type="predicted"/>
<dbReference type="EMBL" id="MSCK01000002">
    <property type="protein sequence ID" value="PQJ68544.1"/>
    <property type="molecule type" value="Genomic_DNA"/>
</dbReference>
<feature type="region of interest" description="Disordered" evidence="1">
    <location>
        <begin position="934"/>
        <end position="993"/>
    </location>
</feature>
<evidence type="ECO:0000313" key="2">
    <source>
        <dbReference type="EMBL" id="PQJ68544.1"/>
    </source>
</evidence>
<dbReference type="InterPro" id="IPR028974">
    <property type="entry name" value="TSP_type-3_rpt"/>
</dbReference>
<feature type="region of interest" description="Disordered" evidence="1">
    <location>
        <begin position="1384"/>
        <end position="1447"/>
    </location>
</feature>
<reference evidence="2 3" key="1">
    <citation type="submission" date="2016-12" db="EMBL/GenBank/DDBJ databases">
        <title>Trade-off between light-utilization and light-protection in marine flavobacteria.</title>
        <authorList>
            <person name="Kumagai Y."/>
            <person name="Yoshizawa S."/>
            <person name="Kogure K."/>
            <person name="Iwasaki W."/>
        </authorList>
    </citation>
    <scope>NUCLEOTIDE SEQUENCE [LARGE SCALE GENOMIC DNA]</scope>
    <source>
        <strain evidence="2 3">KCTC 12100</strain>
    </source>
</reference>
<feature type="compositionally biased region" description="Basic and acidic residues" evidence="1">
    <location>
        <begin position="1411"/>
        <end position="1437"/>
    </location>
</feature>
<feature type="compositionally biased region" description="Polar residues" evidence="1">
    <location>
        <begin position="1387"/>
        <end position="1409"/>
    </location>
</feature>
<feature type="region of interest" description="Disordered" evidence="1">
    <location>
        <begin position="1025"/>
        <end position="1273"/>
    </location>
</feature>
<feature type="compositionally biased region" description="Low complexity" evidence="1">
    <location>
        <begin position="530"/>
        <end position="541"/>
    </location>
</feature>
<feature type="region of interest" description="Disordered" evidence="1">
    <location>
        <begin position="1672"/>
        <end position="1734"/>
    </location>
</feature>
<name>A0A2P6C6K5_9FLAO</name>
<feature type="compositionally biased region" description="Low complexity" evidence="1">
    <location>
        <begin position="1082"/>
        <end position="1099"/>
    </location>
</feature>
<feature type="compositionally biased region" description="Polar residues" evidence="1">
    <location>
        <begin position="1715"/>
        <end position="1730"/>
    </location>
</feature>
<protein>
    <submittedName>
        <fullName evidence="2">Uncharacterized protein</fullName>
    </submittedName>
</protein>
<feature type="compositionally biased region" description="Polar residues" evidence="1">
    <location>
        <begin position="1108"/>
        <end position="1118"/>
    </location>
</feature>
<feature type="compositionally biased region" description="Polar residues" evidence="1">
    <location>
        <begin position="972"/>
        <end position="989"/>
    </location>
</feature>
<dbReference type="PANTHER" id="PTHR10199">
    <property type="entry name" value="THROMBOSPONDIN"/>
    <property type="match status" value="1"/>
</dbReference>
<keyword evidence="3" id="KW-1185">Reference proteome</keyword>
<feature type="compositionally biased region" description="Polar residues" evidence="1">
    <location>
        <begin position="1190"/>
        <end position="1206"/>
    </location>
</feature>
<sequence length="1825" mass="188796">MTFGSRTVFNVGGASSDIGDVAYYQNVGTYNTVSFDMRITALGATLNGNPNVDIPIDFENGTSQILLNNSNPGVGSANGTYSSSYEDTVVDFKIEFLVSGTPSATGGTPIKVLVNWGFKDIDNTTTNPGNGAGTEKVEYRQSDVVSYELSNNPLADLVVATNQGTSIDGVTAGNFIAISGTNNHSPADQEAWVGVNLGLKSSFEFSVTARSAVTGYVWFSNLVFDDSETTVVDHPCTDGAIVGTPTAGDHDGDGINDICDLDDDNDGVLDTEECGTFTYSVPVVTEGFEAAGFVTDAGVDDAACLFSPSFNIPKGGGVNLLDPSTITGWQPTTGVVESTKGLHPVPSGKAAVFNAFPEFIGDPNNNCRVLSTDYNGNGRFGEIVSIGNVSIVEGVTYSVAVYAAEISNTDPHVSSYSFEFYNAGTSTPAGIPNFSLNNITQGNQNWQLNETDFTAPATKNIDIVLVQTNPEELGADIALDAFSILRGICSGDTDKDGVLNIYDLDSDNDGISDVAEAGGLDLDNDGKADGSVGTSGTTKGVPNSAVSGVTPINSDGDAIPDYLDIDADNDGIPDNIEAQPTNGYIAPSGIGTSITDNNNNGIDDSYEDTSTGILKITPVNTDGTDTPDYLDSDSDNDGILDIAENGDTDNVLANTDVDNDGLDDNFDDNDDSLNSGFTVNDGINPPNASNLGDTDNDLSFGGEVDYRDNVNFANTDSDNDGILDIADVDDDNDGILDIEELCPDGPTYLTESKITLFLDLDAFETRTTWTLTGPSGFVSQSGGPYTDADDVLNLEFITTVEGQYTFTLRTSRGVTSDNTNENGTSFYRLDYDGVVQGQGDPFLKAGNIGSSNLSFTRSLSFPLSPYVCLSADPSLDSDNDGIINYRDPDYAAENGSTIVNGVVSSLDKDGDGIPNHLDLDSDNDGVPDIVEVGGTDADGNGKVDALNPDGTLINDTDNDGLDDLYDSNNGGTDLTNIDTDNDGVPNSQDLDADNDGIADIVEAGGEDTDGNGKVDDLNANGTLINDTDGDGIDNRYDVDNGGSGIGNPDTDGDGVPNSQDLDSDNDGVTDIIEAGGTDTDNNGVVDGVFTDTDGDGFNDAVDGDVGQDGTSENISNVLIVTGDDANNDGKPDSYPNTDDTDGDGLLNLLDLDSDNDGIPDVTEAGGTDANNDGRADDDDNNADNTGSNGIPTSAGTGTIVPTNTDGDSIPDYLDLDSDNDGIPDVIEAGGTDLNNDGRADDDDNNVDNSGSNGIPTSAGTGLTPTSTDADSIPDYLDLDADNDGIPDNIEGQTTTGYVAPSGADTDNDGLDDVYDPDCTGANCSGVSGAIINPVNSDNADTADYIDLDADNDGIFDVIESGSGLANDGSGVVTGVVGTNGLVDDIETGNSDQGYTDVNGEYDNTQADNFTDTDKDVNTGGDVDYRDAQDNDNDKDGVPDSVDLDDDNDGILDTDEGFSCPSTSYIDLGQAFTNTSTNTNGGNASGNVANIYSFGGTSATFSYELINAAQWAAGVSSQGPTVGVNGNYINAQPSFTNFPTGSFYPANAATISAAVYKITFTQPVFNVEFKWGGLDHSDRTDFLANLNGSNTALTISNSTLASGSYIITGQSVLSNAIGANAPSNAVLISSQGPLNEIIIVVGKESGDDSKATTQLFELKYCAALDTDNDGIPNHLDLDSDNDGIPDVTEAGGTDANNDGRADDDDNNVDNSGSNGIPTSAGTGLTPTSTDADSIPDYLDLDADNDGIPDNIEAQTTLGYVAPSGADTDKDGLDDAYDPDCTGANCSGVTGVLIVPVNTDGADTADYIDLDADNDGVFDVIESGSGL</sequence>
<dbReference type="GO" id="GO:0005509">
    <property type="term" value="F:calcium ion binding"/>
    <property type="evidence" value="ECO:0007669"/>
    <property type="project" value="InterPro"/>
</dbReference>